<dbReference type="EMBL" id="JAULSN010000008">
    <property type="protein sequence ID" value="KAK3366194.1"/>
    <property type="molecule type" value="Genomic_DNA"/>
</dbReference>
<proteinExistence type="predicted"/>
<reference evidence="2" key="1">
    <citation type="journal article" date="2023" name="Mol. Phylogenet. Evol.">
        <title>Genome-scale phylogeny and comparative genomics of the fungal order Sordariales.</title>
        <authorList>
            <person name="Hensen N."/>
            <person name="Bonometti L."/>
            <person name="Westerberg I."/>
            <person name="Brannstrom I.O."/>
            <person name="Guillou S."/>
            <person name="Cros-Aarteil S."/>
            <person name="Calhoun S."/>
            <person name="Haridas S."/>
            <person name="Kuo A."/>
            <person name="Mondo S."/>
            <person name="Pangilinan J."/>
            <person name="Riley R."/>
            <person name="LaButti K."/>
            <person name="Andreopoulos B."/>
            <person name="Lipzen A."/>
            <person name="Chen C."/>
            <person name="Yan M."/>
            <person name="Daum C."/>
            <person name="Ng V."/>
            <person name="Clum A."/>
            <person name="Steindorff A."/>
            <person name="Ohm R.A."/>
            <person name="Martin F."/>
            <person name="Silar P."/>
            <person name="Natvig D.O."/>
            <person name="Lalanne C."/>
            <person name="Gautier V."/>
            <person name="Ament-Velasquez S.L."/>
            <person name="Kruys A."/>
            <person name="Hutchinson M.I."/>
            <person name="Powell A.J."/>
            <person name="Barry K."/>
            <person name="Miller A.N."/>
            <person name="Grigoriev I.V."/>
            <person name="Debuchy R."/>
            <person name="Gladieux P."/>
            <person name="Hiltunen Thoren M."/>
            <person name="Johannesson H."/>
        </authorList>
    </citation>
    <scope>NUCLEOTIDE SEQUENCE</scope>
    <source>
        <strain evidence="2">CBS 958.72</strain>
    </source>
</reference>
<evidence type="ECO:0000313" key="2">
    <source>
        <dbReference type="EMBL" id="KAK3366194.1"/>
    </source>
</evidence>
<protein>
    <submittedName>
        <fullName evidence="2">Uncharacterized protein</fullName>
    </submittedName>
</protein>
<feature type="region of interest" description="Disordered" evidence="1">
    <location>
        <begin position="664"/>
        <end position="683"/>
    </location>
</feature>
<comment type="caution">
    <text evidence="2">The sequence shown here is derived from an EMBL/GenBank/DDBJ whole genome shotgun (WGS) entry which is preliminary data.</text>
</comment>
<dbReference type="Proteomes" id="UP001287356">
    <property type="component" value="Unassembled WGS sequence"/>
</dbReference>
<reference evidence="2" key="2">
    <citation type="submission" date="2023-06" db="EMBL/GenBank/DDBJ databases">
        <authorList>
            <consortium name="Lawrence Berkeley National Laboratory"/>
            <person name="Haridas S."/>
            <person name="Hensen N."/>
            <person name="Bonometti L."/>
            <person name="Westerberg I."/>
            <person name="Brannstrom I.O."/>
            <person name="Guillou S."/>
            <person name="Cros-Aarteil S."/>
            <person name="Calhoun S."/>
            <person name="Kuo A."/>
            <person name="Mondo S."/>
            <person name="Pangilinan J."/>
            <person name="Riley R."/>
            <person name="Labutti K."/>
            <person name="Andreopoulos B."/>
            <person name="Lipzen A."/>
            <person name="Chen C."/>
            <person name="Yanf M."/>
            <person name="Daum C."/>
            <person name="Ng V."/>
            <person name="Clum A."/>
            <person name="Steindorff A."/>
            <person name="Ohm R."/>
            <person name="Martin F."/>
            <person name="Silar P."/>
            <person name="Natvig D."/>
            <person name="Lalanne C."/>
            <person name="Gautier V."/>
            <person name="Ament-Velasquez S.L."/>
            <person name="Kruys A."/>
            <person name="Hutchinson M.I."/>
            <person name="Powell A.J."/>
            <person name="Barry K."/>
            <person name="Miller A.N."/>
            <person name="Grigoriev I.V."/>
            <person name="Debuchy R."/>
            <person name="Gladieux P."/>
            <person name="Thoren M.H."/>
            <person name="Johannesson H."/>
        </authorList>
    </citation>
    <scope>NUCLEOTIDE SEQUENCE</scope>
    <source>
        <strain evidence="2">CBS 958.72</strain>
    </source>
</reference>
<organism evidence="2 3">
    <name type="scientific">Lasiosphaeria ovina</name>
    <dbReference type="NCBI Taxonomy" id="92902"/>
    <lineage>
        <taxon>Eukaryota</taxon>
        <taxon>Fungi</taxon>
        <taxon>Dikarya</taxon>
        <taxon>Ascomycota</taxon>
        <taxon>Pezizomycotina</taxon>
        <taxon>Sordariomycetes</taxon>
        <taxon>Sordariomycetidae</taxon>
        <taxon>Sordariales</taxon>
        <taxon>Lasiosphaeriaceae</taxon>
        <taxon>Lasiosphaeria</taxon>
    </lineage>
</organism>
<evidence type="ECO:0000313" key="3">
    <source>
        <dbReference type="Proteomes" id="UP001287356"/>
    </source>
</evidence>
<name>A0AAE0N1N9_9PEZI</name>
<accession>A0AAE0N1N9</accession>
<dbReference type="AlphaFoldDB" id="A0AAE0N1N9"/>
<sequence length="697" mass="74967">MPLDGDYRSIAQMTDPGCGDGRMFYGAVCELVAQTVPVRGESIEPAPRVPEGFIPWYTDSIPALTSEGPSDYDNAAALRINMREPVVIFSSKVRSGQKPLRARTGGRPTSRGVRLAHIFPDQSASTDWPRVREVTKLEAELGAFRAHQLSLAHSAPNMPCIHVDSLAISFHRTVRIPDNGEGVGSSRYPPAPKKSLGALHLLSVARLRDQLPQDAVDKGGLITWLHDAEVMRINFHIYGHDMFLTDAKFAVCVFAGGINGLSGEPVRANMAAVVKRLNGIRPTQDYLDVHGGRTPAPPGQRWLDGVAVVPGVVRQFVAVPHGSPESIEAQAGGSSSSSHVGGIQLEIMTQYPLGKFWLLRRDRHPAALRFDERLTMEYPEPDRLEAPADLAISANTRVHGRERGGPARERKVCDELDCASAVNRAQRTVELQVWPSAWSPGSFEVTVRLQRSLRGAAVAAAATAAAAAAAVEVEAGNDVEELSLCVFPETTLSFVKEQAAYPWDLPPEPWTIKLPASSSSYDPSANIRSGGQQTPPPLLVLVEAMFAVGAGARIREHIVPDDEDARSWNVDGAVLVNVHAARADRFARATGLALPRPVLFAAADEGAILDRVRGAGGVGEMMARADLGFGLARIRPSSGHLFAPATAKTLGTRFEEERDLLLAETEGESSSSTEHGIEMLGGFPGGESFDKDTCVTM</sequence>
<gene>
    <name evidence="2" type="ORF">B0T24DRAFT_683231</name>
</gene>
<keyword evidence="3" id="KW-1185">Reference proteome</keyword>
<evidence type="ECO:0000256" key="1">
    <source>
        <dbReference type="SAM" id="MobiDB-lite"/>
    </source>
</evidence>